<keyword evidence="2" id="KW-0732">Signal</keyword>
<dbReference type="EMBL" id="JAGTJS010000026">
    <property type="protein sequence ID" value="KAH7234373.1"/>
    <property type="molecule type" value="Genomic_DNA"/>
</dbReference>
<feature type="compositionally biased region" description="Low complexity" evidence="1">
    <location>
        <begin position="80"/>
        <end position="101"/>
    </location>
</feature>
<reference evidence="3" key="1">
    <citation type="journal article" date="2021" name="Nat. Commun.">
        <title>Genetic determinants of endophytism in the Arabidopsis root mycobiome.</title>
        <authorList>
            <person name="Mesny F."/>
            <person name="Miyauchi S."/>
            <person name="Thiergart T."/>
            <person name="Pickel B."/>
            <person name="Atanasova L."/>
            <person name="Karlsson M."/>
            <person name="Huettel B."/>
            <person name="Barry K.W."/>
            <person name="Haridas S."/>
            <person name="Chen C."/>
            <person name="Bauer D."/>
            <person name="Andreopoulos W."/>
            <person name="Pangilinan J."/>
            <person name="LaButti K."/>
            <person name="Riley R."/>
            <person name="Lipzen A."/>
            <person name="Clum A."/>
            <person name="Drula E."/>
            <person name="Henrissat B."/>
            <person name="Kohler A."/>
            <person name="Grigoriev I.V."/>
            <person name="Martin F.M."/>
            <person name="Hacquard S."/>
        </authorList>
    </citation>
    <scope>NUCLEOTIDE SEQUENCE</scope>
    <source>
        <strain evidence="3">FSSC 5 MPI-SDFR-AT-0091</strain>
    </source>
</reference>
<evidence type="ECO:0000256" key="2">
    <source>
        <dbReference type="SAM" id="SignalP"/>
    </source>
</evidence>
<dbReference type="Proteomes" id="UP000736672">
    <property type="component" value="Unassembled WGS sequence"/>
</dbReference>
<dbReference type="OrthoDB" id="1896086at2759"/>
<dbReference type="AlphaFoldDB" id="A0A9P9JRK5"/>
<feature type="compositionally biased region" description="Low complexity" evidence="1">
    <location>
        <begin position="220"/>
        <end position="248"/>
    </location>
</feature>
<evidence type="ECO:0000313" key="5">
    <source>
        <dbReference type="Proteomes" id="UP000736672"/>
    </source>
</evidence>
<accession>A0A9P9JRK5</accession>
<feature type="region of interest" description="Disordered" evidence="1">
    <location>
        <begin position="191"/>
        <end position="248"/>
    </location>
</feature>
<evidence type="ECO:0000313" key="3">
    <source>
        <dbReference type="EMBL" id="KAH7234373.1"/>
    </source>
</evidence>
<comment type="caution">
    <text evidence="3">The sequence shown here is derived from an EMBL/GenBank/DDBJ whole genome shotgun (WGS) entry which is preliminary data.</text>
</comment>
<feature type="signal peptide" evidence="2">
    <location>
        <begin position="1"/>
        <end position="21"/>
    </location>
</feature>
<evidence type="ECO:0000313" key="4">
    <source>
        <dbReference type="EMBL" id="KAH7234377.1"/>
    </source>
</evidence>
<gene>
    <name evidence="4" type="ORF">B0J15DRAFT_408041</name>
    <name evidence="3" type="ORF">B0J15DRAFT_408175</name>
</gene>
<protein>
    <submittedName>
        <fullName evidence="3">Uncharacterized protein</fullName>
    </submittedName>
</protein>
<feature type="region of interest" description="Disordered" evidence="1">
    <location>
        <begin position="42"/>
        <end position="155"/>
    </location>
</feature>
<evidence type="ECO:0000256" key="1">
    <source>
        <dbReference type="SAM" id="MobiDB-lite"/>
    </source>
</evidence>
<feature type="compositionally biased region" description="Low complexity" evidence="1">
    <location>
        <begin position="145"/>
        <end position="155"/>
    </location>
</feature>
<dbReference type="EMBL" id="JAGTJS010000026">
    <property type="protein sequence ID" value="KAH7234377.1"/>
    <property type="molecule type" value="Genomic_DNA"/>
</dbReference>
<feature type="compositionally biased region" description="Polar residues" evidence="1">
    <location>
        <begin position="112"/>
        <end position="129"/>
    </location>
</feature>
<proteinExistence type="predicted"/>
<keyword evidence="5" id="KW-1185">Reference proteome</keyword>
<sequence>MPASWKLGFLALSLLSPLCAAFESPIVNPYLEVPDVSSQTTTSRAACRPRGLDHTTLPIPTTSSVVTGIPEETPGEESTDSATDAAGTSAGASFDSSAASGETSAVPENPDKNTGASSSPTGPPESSDNWHLPPLTPEPTEPAETETAVTGTDGVVVTYTATKDPKETDLTEKKTTTDDDGFVIIIWPGGWKWVPKGGHAPTNRPPAPTKEPKHNDDDNPSSTTPTPTSYDSTTTPTETSTECSATEPPECTITVSYTWMGDDYSSTTLGECPATSGCVTGEQSTTTTYVAETLPLDEEFEPPEEIDDSNHSEDADEETNDWFEDWFDENGFGLGSNVLSPECDGERTRVDYECFLGLFPTFCTEVNENPKDELSRDLTSSDKFGAEEKRGLLSSWLTRREEKCKGYTYTFEWSGEDGDNECDDTCLGAFGQIAAMCAVPRDDGIYAEGQVDVGCGKYNYKVSENSVPTTTQIEEEPTQTTTPLESQAPVCNEVADFKGHADISAEKVKDTALKVCARHPLDGGEYTDDESKKLGIWDEIEKKGGVQFRYSIYWIEGCILEGDNTQSPYQPMGLGNGHPCVTTFMDMWYGCNNNEGVGGYMDVGCIRYRVDAGV</sequence>
<name>A0A9P9JRK5_FUSSL</name>
<feature type="chain" id="PRO_5040653982" evidence="2">
    <location>
        <begin position="22"/>
        <end position="614"/>
    </location>
</feature>
<organism evidence="3 5">
    <name type="scientific">Fusarium solani</name>
    <name type="common">Filamentous fungus</name>
    <dbReference type="NCBI Taxonomy" id="169388"/>
    <lineage>
        <taxon>Eukaryota</taxon>
        <taxon>Fungi</taxon>
        <taxon>Dikarya</taxon>
        <taxon>Ascomycota</taxon>
        <taxon>Pezizomycotina</taxon>
        <taxon>Sordariomycetes</taxon>
        <taxon>Hypocreomycetidae</taxon>
        <taxon>Hypocreales</taxon>
        <taxon>Nectriaceae</taxon>
        <taxon>Fusarium</taxon>
        <taxon>Fusarium solani species complex</taxon>
    </lineage>
</organism>